<dbReference type="AlphaFoldDB" id="A0A9P6QTQ0"/>
<feature type="transmembrane region" description="Helical" evidence="5">
    <location>
        <begin position="166"/>
        <end position="194"/>
    </location>
</feature>
<keyword evidence="7" id="KW-1185">Reference proteome</keyword>
<evidence type="ECO:0000313" key="6">
    <source>
        <dbReference type="EMBL" id="KAG0290708.1"/>
    </source>
</evidence>
<feature type="transmembrane region" description="Helical" evidence="5">
    <location>
        <begin position="18"/>
        <end position="36"/>
    </location>
</feature>
<evidence type="ECO:0008006" key="8">
    <source>
        <dbReference type="Google" id="ProtNLM"/>
    </source>
</evidence>
<evidence type="ECO:0000256" key="4">
    <source>
        <dbReference type="ARBA" id="ARBA00023136"/>
    </source>
</evidence>
<sequence>MAGEYEILKYEPNVPGNVITGLLYAILGSLFSYYIIRHKTNWALCLPIGAFASSLGFFLRLAMDPKDISLPLYVAQNILIIVSPCAFLAFNYMLYGRFVTVIDPQFGSNKPHTRMEKSRYSFMPPRIVGRTFVLSDVATFLIQVAAGSIVGNAGTNLSLSNIGNKLFLVGVCAQGISYCLFTVLLSDTLMRLVAAGRRTGMNQPGRSWLGLDRNIAMTLGGLYFSSLFIIIRSIYRVIEFVQDDEYLLNHEVFMFILDAVPLILAIGVWAILWPTVLIDRIAATVQGEAQMYPMGTDNAQLRLPNISSTALNQQYA</sequence>
<feature type="transmembrane region" description="Helical" evidence="5">
    <location>
        <begin position="43"/>
        <end position="62"/>
    </location>
</feature>
<dbReference type="OrthoDB" id="3358017at2759"/>
<protein>
    <recommendedName>
        <fullName evidence="8">RTA1-domain-containing protein</fullName>
    </recommendedName>
</protein>
<reference evidence="6" key="1">
    <citation type="journal article" date="2020" name="Fungal Divers.">
        <title>Resolving the Mortierellaceae phylogeny through synthesis of multi-gene phylogenetics and phylogenomics.</title>
        <authorList>
            <person name="Vandepol N."/>
            <person name="Liber J."/>
            <person name="Desiro A."/>
            <person name="Na H."/>
            <person name="Kennedy M."/>
            <person name="Barry K."/>
            <person name="Grigoriev I.V."/>
            <person name="Miller A.N."/>
            <person name="O'Donnell K."/>
            <person name="Stajich J.E."/>
            <person name="Bonito G."/>
        </authorList>
    </citation>
    <scope>NUCLEOTIDE SEQUENCE</scope>
    <source>
        <strain evidence="6">NVP60</strain>
    </source>
</reference>
<dbReference type="EMBL" id="JAAAIN010002713">
    <property type="protein sequence ID" value="KAG0290708.1"/>
    <property type="molecule type" value="Genomic_DNA"/>
</dbReference>
<dbReference type="InterPro" id="IPR007568">
    <property type="entry name" value="RTA1"/>
</dbReference>
<name>A0A9P6QTQ0_9FUNG</name>
<evidence type="ECO:0000256" key="5">
    <source>
        <dbReference type="SAM" id="Phobius"/>
    </source>
</evidence>
<comment type="caution">
    <text evidence="6">The sequence shown here is derived from an EMBL/GenBank/DDBJ whole genome shotgun (WGS) entry which is preliminary data.</text>
</comment>
<comment type="subcellular location">
    <subcellularLocation>
        <location evidence="1">Membrane</location>
        <topology evidence="1">Multi-pass membrane protein</topology>
    </subcellularLocation>
</comment>
<feature type="transmembrane region" description="Helical" evidence="5">
    <location>
        <begin position="74"/>
        <end position="95"/>
    </location>
</feature>
<dbReference type="PANTHER" id="PTHR31465">
    <property type="entry name" value="PROTEIN RTA1-RELATED"/>
    <property type="match status" value="1"/>
</dbReference>
<evidence type="ECO:0000256" key="3">
    <source>
        <dbReference type="ARBA" id="ARBA00022989"/>
    </source>
</evidence>
<evidence type="ECO:0000313" key="7">
    <source>
        <dbReference type="Proteomes" id="UP000823405"/>
    </source>
</evidence>
<organism evidence="6 7">
    <name type="scientific">Linnemannia gamsii</name>
    <dbReference type="NCBI Taxonomy" id="64522"/>
    <lineage>
        <taxon>Eukaryota</taxon>
        <taxon>Fungi</taxon>
        <taxon>Fungi incertae sedis</taxon>
        <taxon>Mucoromycota</taxon>
        <taxon>Mortierellomycotina</taxon>
        <taxon>Mortierellomycetes</taxon>
        <taxon>Mortierellales</taxon>
        <taxon>Mortierellaceae</taxon>
        <taxon>Linnemannia</taxon>
    </lineage>
</organism>
<dbReference type="Pfam" id="PF04479">
    <property type="entry name" value="RTA1"/>
    <property type="match status" value="1"/>
</dbReference>
<dbReference type="Proteomes" id="UP000823405">
    <property type="component" value="Unassembled WGS sequence"/>
</dbReference>
<keyword evidence="3 5" id="KW-1133">Transmembrane helix</keyword>
<accession>A0A9P6QTQ0</accession>
<dbReference type="PANTHER" id="PTHR31465:SF1">
    <property type="entry name" value="PROTEIN RTA1-RELATED"/>
    <property type="match status" value="1"/>
</dbReference>
<proteinExistence type="predicted"/>
<evidence type="ECO:0000256" key="2">
    <source>
        <dbReference type="ARBA" id="ARBA00022692"/>
    </source>
</evidence>
<evidence type="ECO:0000256" key="1">
    <source>
        <dbReference type="ARBA" id="ARBA00004141"/>
    </source>
</evidence>
<keyword evidence="2 5" id="KW-0812">Transmembrane</keyword>
<keyword evidence="4 5" id="KW-0472">Membrane</keyword>
<dbReference type="GO" id="GO:0016020">
    <property type="term" value="C:membrane"/>
    <property type="evidence" value="ECO:0007669"/>
    <property type="project" value="UniProtKB-SubCell"/>
</dbReference>
<feature type="transmembrane region" description="Helical" evidence="5">
    <location>
        <begin position="215"/>
        <end position="235"/>
    </location>
</feature>
<feature type="transmembrane region" description="Helical" evidence="5">
    <location>
        <begin position="127"/>
        <end position="146"/>
    </location>
</feature>
<feature type="transmembrane region" description="Helical" evidence="5">
    <location>
        <begin position="255"/>
        <end position="273"/>
    </location>
</feature>
<gene>
    <name evidence="6" type="ORF">BGZ97_006111</name>
</gene>